<gene>
    <name evidence="13" type="ORF">H9897_00760</name>
</gene>
<name>A0A9E2KV05_9BACT</name>
<dbReference type="InterPro" id="IPR009014">
    <property type="entry name" value="Transketo_C/PFOR_II"/>
</dbReference>
<dbReference type="InterPro" id="IPR029061">
    <property type="entry name" value="THDP-binding"/>
</dbReference>
<keyword evidence="7" id="KW-0479">Metal-binding</keyword>
<evidence type="ECO:0000256" key="3">
    <source>
        <dbReference type="ARBA" id="ARBA00011081"/>
    </source>
</evidence>
<keyword evidence="11" id="KW-0414">Isoprene biosynthesis</keyword>
<dbReference type="EC" id="2.2.1.7" evidence="5"/>
<evidence type="ECO:0000256" key="2">
    <source>
        <dbReference type="ARBA" id="ARBA00004980"/>
    </source>
</evidence>
<evidence type="ECO:0000313" key="14">
    <source>
        <dbReference type="Proteomes" id="UP000824247"/>
    </source>
</evidence>
<dbReference type="SUPFAM" id="SSF52518">
    <property type="entry name" value="Thiamin diphosphate-binding fold (THDP-binding)"/>
    <property type="match status" value="2"/>
</dbReference>
<dbReference type="GO" id="GO:0008661">
    <property type="term" value="F:1-deoxy-D-xylulose-5-phosphate synthase activity"/>
    <property type="evidence" value="ECO:0007669"/>
    <property type="project" value="UniProtKB-EC"/>
</dbReference>
<dbReference type="Pfam" id="PF02779">
    <property type="entry name" value="Transket_pyr"/>
    <property type="match status" value="1"/>
</dbReference>
<evidence type="ECO:0000259" key="12">
    <source>
        <dbReference type="SMART" id="SM00861"/>
    </source>
</evidence>
<evidence type="ECO:0000256" key="8">
    <source>
        <dbReference type="ARBA" id="ARBA00022842"/>
    </source>
</evidence>
<comment type="similarity">
    <text evidence="3">Belongs to the transketolase family. DXPS subfamily.</text>
</comment>
<comment type="caution">
    <text evidence="13">The sequence shown here is derived from an EMBL/GenBank/DDBJ whole genome shotgun (WGS) entry which is preliminary data.</text>
</comment>
<proteinExistence type="inferred from homology"/>
<accession>A0A9E2KV05</accession>
<evidence type="ECO:0000256" key="5">
    <source>
        <dbReference type="ARBA" id="ARBA00013150"/>
    </source>
</evidence>
<evidence type="ECO:0000256" key="1">
    <source>
        <dbReference type="ARBA" id="ARBA00001946"/>
    </source>
</evidence>
<evidence type="ECO:0000256" key="4">
    <source>
        <dbReference type="ARBA" id="ARBA00011738"/>
    </source>
</evidence>
<dbReference type="InterPro" id="IPR005475">
    <property type="entry name" value="Transketolase-like_Pyr-bd"/>
</dbReference>
<evidence type="ECO:0000256" key="7">
    <source>
        <dbReference type="ARBA" id="ARBA00022723"/>
    </source>
</evidence>
<reference evidence="13" key="2">
    <citation type="submission" date="2021-04" db="EMBL/GenBank/DDBJ databases">
        <authorList>
            <person name="Gilroy R."/>
        </authorList>
    </citation>
    <scope>NUCLEOTIDE SEQUENCE</scope>
    <source>
        <strain evidence="13">A5-1222</strain>
    </source>
</reference>
<sequence>MKILNNYKNINDLKKLSKDQLNILANEIREYLILLSNKKEIHLSSNLGIVELTIAVLLEFDLLKDKVLYDTGHQTYVHKMLTDRLDRIDTIRDTNGIAGLMDMNESIYDHYSPGHSGNIISVLDGMYSKYKFINKHKTKKQYFNKNYHVCIVGDSAINNGISLEALNDVAYSQDPLIIIINDNGMGISRSVGNISKLINGIKLTKNFFNIEKFFRKILKFSKSYYSLEKIYNILESVFKDKNIFENLNFKYIGPVDGNDINKLRLALEKAKWYSHQGPIIVHVKTLKGKGDQNAENDKIGEYHSKILQNKKTFGYVAYLNLSKKLENDNNIRILNPAMNIGSGFNEMLINNVEQYEDTGITEGHTISKASGMALAKLNVYCLFYSTFLQRSYDQLLHDCSRLNLNIKILLDRSDISGGDGSSHHGIFDVSYLKTIPNTEIMSPRNFEQLNYLIDYTYNNPSNKIQVIRYPKTIFVSNSKPFELNHQFQDFEWMIDNNNKILILSYGPYVDRIYNLIIENNLNVDLVNIIWITNYNSEQLAKIFEKYPYILVYERIYGDFGIFHDLINYKSQYNLNNEIKLMSFNNFVGNGKNDDLDKLNNMDETAIIKAIKEF</sequence>
<dbReference type="NCBIfam" id="NF003933">
    <property type="entry name" value="PRK05444.2-2"/>
    <property type="match status" value="1"/>
</dbReference>
<feature type="domain" description="Transketolase-like pyrimidine-binding" evidence="12">
    <location>
        <begin position="311"/>
        <end position="477"/>
    </location>
</feature>
<dbReference type="SMART" id="SM00861">
    <property type="entry name" value="Transket_pyr"/>
    <property type="match status" value="1"/>
</dbReference>
<comment type="cofactor">
    <cofactor evidence="1">
        <name>Mg(2+)</name>
        <dbReference type="ChEBI" id="CHEBI:18420"/>
    </cofactor>
</comment>
<evidence type="ECO:0000313" key="13">
    <source>
        <dbReference type="EMBL" id="MBU3830681.1"/>
    </source>
</evidence>
<evidence type="ECO:0000256" key="10">
    <source>
        <dbReference type="ARBA" id="ARBA00023052"/>
    </source>
</evidence>
<keyword evidence="6 13" id="KW-0808">Transferase</keyword>
<dbReference type="GO" id="GO:0046872">
    <property type="term" value="F:metal ion binding"/>
    <property type="evidence" value="ECO:0007669"/>
    <property type="project" value="UniProtKB-KW"/>
</dbReference>
<dbReference type="GO" id="GO:0016114">
    <property type="term" value="P:terpenoid biosynthetic process"/>
    <property type="evidence" value="ECO:0007669"/>
    <property type="project" value="InterPro"/>
</dbReference>
<keyword evidence="9" id="KW-0784">Thiamine biosynthesis</keyword>
<dbReference type="Proteomes" id="UP000824247">
    <property type="component" value="Unassembled WGS sequence"/>
</dbReference>
<evidence type="ECO:0000256" key="9">
    <source>
        <dbReference type="ARBA" id="ARBA00022977"/>
    </source>
</evidence>
<comment type="subunit">
    <text evidence="4">Homodimer.</text>
</comment>
<protein>
    <recommendedName>
        <fullName evidence="5">1-deoxy-D-xylulose-5-phosphate synthase</fullName>
        <ecNumber evidence="5">2.2.1.7</ecNumber>
    </recommendedName>
</protein>
<dbReference type="Pfam" id="PF13292">
    <property type="entry name" value="DXP_synthase_N"/>
    <property type="match status" value="1"/>
</dbReference>
<dbReference type="GO" id="GO:0009228">
    <property type="term" value="P:thiamine biosynthetic process"/>
    <property type="evidence" value="ECO:0007669"/>
    <property type="project" value="UniProtKB-KW"/>
</dbReference>
<evidence type="ECO:0000256" key="6">
    <source>
        <dbReference type="ARBA" id="ARBA00022679"/>
    </source>
</evidence>
<dbReference type="EMBL" id="JAHLFM010000012">
    <property type="protein sequence ID" value="MBU3830681.1"/>
    <property type="molecule type" value="Genomic_DNA"/>
</dbReference>
<comment type="pathway">
    <text evidence="2">Metabolic intermediate biosynthesis; 1-deoxy-D-xylulose 5-phosphate biosynthesis; 1-deoxy-D-xylulose 5-phosphate from D-glyceraldehyde 3-phosphate and pyruvate: step 1/1.</text>
</comment>
<dbReference type="PANTHER" id="PTHR43322:SF5">
    <property type="entry name" value="1-DEOXY-D-XYLULOSE-5-PHOSPHATE SYNTHASE, CHLOROPLASTIC"/>
    <property type="match status" value="1"/>
</dbReference>
<keyword evidence="10" id="KW-0786">Thiamine pyrophosphate</keyword>
<dbReference type="PANTHER" id="PTHR43322">
    <property type="entry name" value="1-D-DEOXYXYLULOSE 5-PHOSPHATE SYNTHASE-RELATED"/>
    <property type="match status" value="1"/>
</dbReference>
<dbReference type="AlphaFoldDB" id="A0A9E2KV05"/>
<dbReference type="InterPro" id="IPR005477">
    <property type="entry name" value="Dxylulose-5-P_synthase"/>
</dbReference>
<organism evidence="13 14">
    <name type="scientific">Candidatus Ureaplasma intestinipullorum</name>
    <dbReference type="NCBI Taxonomy" id="2838770"/>
    <lineage>
        <taxon>Bacteria</taxon>
        <taxon>Bacillati</taxon>
        <taxon>Mycoplasmatota</taxon>
        <taxon>Mycoplasmoidales</taxon>
        <taxon>Mycoplasmoidaceae</taxon>
        <taxon>Ureaplasma</taxon>
    </lineage>
</organism>
<reference evidence="13" key="1">
    <citation type="journal article" date="2021" name="PeerJ">
        <title>Extensive microbial diversity within the chicken gut microbiome revealed by metagenomics and culture.</title>
        <authorList>
            <person name="Gilroy R."/>
            <person name="Ravi A."/>
            <person name="Getino M."/>
            <person name="Pursley I."/>
            <person name="Horton D.L."/>
            <person name="Alikhan N.F."/>
            <person name="Baker D."/>
            <person name="Gharbi K."/>
            <person name="Hall N."/>
            <person name="Watson M."/>
            <person name="Adriaenssens E.M."/>
            <person name="Foster-Nyarko E."/>
            <person name="Jarju S."/>
            <person name="Secka A."/>
            <person name="Antonio M."/>
            <person name="Oren A."/>
            <person name="Chaudhuri R.R."/>
            <person name="La Ragione R."/>
            <person name="Hildebrand F."/>
            <person name="Pallen M.J."/>
        </authorList>
    </citation>
    <scope>NUCLEOTIDE SEQUENCE</scope>
    <source>
        <strain evidence="13">A5-1222</strain>
    </source>
</reference>
<dbReference type="SUPFAM" id="SSF52922">
    <property type="entry name" value="TK C-terminal domain-like"/>
    <property type="match status" value="1"/>
</dbReference>
<dbReference type="Gene3D" id="3.40.50.970">
    <property type="match status" value="2"/>
</dbReference>
<keyword evidence="8" id="KW-0460">Magnesium</keyword>
<dbReference type="CDD" id="cd07033">
    <property type="entry name" value="TPP_PYR_DXS_TK_like"/>
    <property type="match status" value="1"/>
</dbReference>
<dbReference type="Gene3D" id="3.40.50.920">
    <property type="match status" value="1"/>
</dbReference>
<evidence type="ECO:0000256" key="11">
    <source>
        <dbReference type="ARBA" id="ARBA00023229"/>
    </source>
</evidence>